<evidence type="ECO:0000256" key="1">
    <source>
        <dbReference type="ARBA" id="ARBA00005662"/>
    </source>
</evidence>
<dbReference type="InterPro" id="IPR019079">
    <property type="entry name" value="Capsule_synth_CapA"/>
</dbReference>
<feature type="domain" description="Capsule synthesis protein CapA" evidence="2">
    <location>
        <begin position="36"/>
        <end position="284"/>
    </location>
</feature>
<dbReference type="SUPFAM" id="SSF56300">
    <property type="entry name" value="Metallo-dependent phosphatases"/>
    <property type="match status" value="1"/>
</dbReference>
<comment type="similarity">
    <text evidence="1">Belongs to the CapA family.</text>
</comment>
<dbReference type="PANTHER" id="PTHR33393">
    <property type="entry name" value="POLYGLUTAMINE SYNTHESIS ACCESSORY PROTEIN RV0574C-RELATED"/>
    <property type="match status" value="1"/>
</dbReference>
<dbReference type="Pfam" id="PF09587">
    <property type="entry name" value="PGA_cap"/>
    <property type="match status" value="1"/>
</dbReference>
<name>A0AB74UPE2_9GAMM</name>
<dbReference type="PANTHER" id="PTHR33393:SF13">
    <property type="entry name" value="PGA BIOSYNTHESIS PROTEIN CAPA"/>
    <property type="match status" value="1"/>
</dbReference>
<dbReference type="InterPro" id="IPR029052">
    <property type="entry name" value="Metallo-depent_PP-like"/>
</dbReference>
<reference evidence="3" key="1">
    <citation type="submission" date="2024-10" db="EMBL/GenBank/DDBJ databases">
        <authorList>
            <person name="Lesea H.P."/>
            <person name="Kuehl J.V."/>
            <person name="Chandonia J.-M."/>
        </authorList>
    </citation>
    <scope>NUCLEOTIDE SEQUENCE</scope>
    <source>
        <strain evidence="3">FW102-FHT14D07</strain>
    </source>
</reference>
<protein>
    <submittedName>
        <fullName evidence="3">CapA family protein</fullName>
    </submittedName>
</protein>
<sequence>MVESCNLQRRRLLAALAMTPLLPGVAVRAAERRELTLTLTGQALIAHDLCREPYPGLAEVIAQVRRGDVAMTDLETPIRVGASGAPTRQGLFLHAAGPDTLRCLRSFGFDMLALANNHAGDFGRAGVLATRSAAQHAGFATAGSGSDLAEASGAACFIARGRRVALVAMAAGKIRPGVAATSSGAGINELRLTAAGTPDQDDVERILQSIRAAAGTAFVVACLHNHDWRGDMRVTQPWAREFARSCAEAGAGAFFSHGAPLLHGIELHHGVPIFHGMGSLIFHSRTEPGYYPAEVWESMIAHLHRRDGSMRQLELVPVVLNERGDDASRQDETRGRPRIARGEDAQRILARLQSLSAVLGTSLRIAGERGWISMD</sequence>
<evidence type="ECO:0000259" key="2">
    <source>
        <dbReference type="SMART" id="SM00854"/>
    </source>
</evidence>
<proteinExistence type="inferred from homology"/>
<dbReference type="RefSeq" id="WP_395120488.1">
    <property type="nucleotide sequence ID" value="NZ_CP170721.1"/>
</dbReference>
<dbReference type="AlphaFoldDB" id="A0AB74UPE2"/>
<dbReference type="EMBL" id="CP170721">
    <property type="protein sequence ID" value="XIA18350.1"/>
    <property type="molecule type" value="Genomic_DNA"/>
</dbReference>
<gene>
    <name evidence="3" type="ORF">ACFYG5_17625</name>
</gene>
<evidence type="ECO:0000313" key="3">
    <source>
        <dbReference type="EMBL" id="XIA18350.1"/>
    </source>
</evidence>
<dbReference type="InterPro" id="IPR052169">
    <property type="entry name" value="CW_Biosynth-Accessory"/>
</dbReference>
<dbReference type="SMART" id="SM00854">
    <property type="entry name" value="PGA_cap"/>
    <property type="match status" value="1"/>
</dbReference>
<organism evidence="3">
    <name type="scientific">Rhodanobacter sp. FW102-FHT14D07</name>
    <dbReference type="NCBI Taxonomy" id="3351462"/>
    <lineage>
        <taxon>Bacteria</taxon>
        <taxon>Pseudomonadati</taxon>
        <taxon>Pseudomonadota</taxon>
        <taxon>Gammaproteobacteria</taxon>
        <taxon>Lysobacterales</taxon>
        <taxon>Rhodanobacteraceae</taxon>
        <taxon>Rhodanobacter</taxon>
    </lineage>
</organism>
<accession>A0AB74UPE2</accession>